<dbReference type="InterPro" id="IPR011990">
    <property type="entry name" value="TPR-like_helical_dom_sf"/>
</dbReference>
<reference evidence="3" key="1">
    <citation type="submission" date="2020-05" db="EMBL/GenBank/DDBJ databases">
        <title>Frigoriglobus tundricola gen. nov., sp. nov., a psychrotolerant cellulolytic planctomycete of the family Gemmataceae with two divergent copies of 16S rRNA gene.</title>
        <authorList>
            <person name="Kulichevskaya I.S."/>
            <person name="Ivanova A.A."/>
            <person name="Naumoff D.G."/>
            <person name="Beletsky A.V."/>
            <person name="Rijpstra W.I.C."/>
            <person name="Sinninghe Damste J.S."/>
            <person name="Mardanov A.V."/>
            <person name="Ravin N.V."/>
            <person name="Dedysh S.N."/>
        </authorList>
    </citation>
    <scope>NUCLEOTIDE SEQUENCE [LARGE SCALE GENOMIC DNA]</scope>
    <source>
        <strain evidence="3">PL17</strain>
    </source>
</reference>
<dbReference type="AlphaFoldDB" id="A0A6M5YR54"/>
<feature type="compositionally biased region" description="Low complexity" evidence="1">
    <location>
        <begin position="253"/>
        <end position="271"/>
    </location>
</feature>
<evidence type="ECO:0008006" key="4">
    <source>
        <dbReference type="Google" id="ProtNLM"/>
    </source>
</evidence>
<gene>
    <name evidence="2" type="ORF">FTUN_3995</name>
</gene>
<evidence type="ECO:0000256" key="1">
    <source>
        <dbReference type="SAM" id="MobiDB-lite"/>
    </source>
</evidence>
<dbReference type="EMBL" id="CP053452">
    <property type="protein sequence ID" value="QJW96438.1"/>
    <property type="molecule type" value="Genomic_DNA"/>
</dbReference>
<dbReference type="SUPFAM" id="SSF48452">
    <property type="entry name" value="TPR-like"/>
    <property type="match status" value="1"/>
</dbReference>
<evidence type="ECO:0000313" key="3">
    <source>
        <dbReference type="Proteomes" id="UP000503447"/>
    </source>
</evidence>
<accession>A0A6M5YR54</accession>
<feature type="compositionally biased region" description="Basic residues" evidence="1">
    <location>
        <begin position="221"/>
        <end position="230"/>
    </location>
</feature>
<dbReference type="Proteomes" id="UP000503447">
    <property type="component" value="Chromosome"/>
</dbReference>
<feature type="compositionally biased region" description="Low complexity" evidence="1">
    <location>
        <begin position="231"/>
        <end position="241"/>
    </location>
</feature>
<proteinExistence type="predicted"/>
<keyword evidence="3" id="KW-1185">Reference proteome</keyword>
<dbReference type="RefSeq" id="WP_171472022.1">
    <property type="nucleotide sequence ID" value="NZ_CP053452.2"/>
</dbReference>
<feature type="region of interest" description="Disordered" evidence="1">
    <location>
        <begin position="219"/>
        <end position="271"/>
    </location>
</feature>
<sequence>MTAQNETIAGQNAQIKEQNAKITVARNVATRRYESAVNAFNVLVTDVDKKLADRMGTEDLRKALLENAAKGLTALIEGGREGRYADRTLVAAYRQMGEVHQRLGDTKSALKNFALAVEQAHRVRREAEAPAAVPGDRRAADRDLGRALDKLAGILVQAGRSDDAIKAIDEAVALFTALVAEKDDAEARADLAAARARRATILMLRGDSRRAIKDCAAALTARRRSPRRSSSRAPPRTPRSACGPTPPASTRWPGSSSAPAGPSYSRAATRR</sequence>
<dbReference type="InterPro" id="IPR019734">
    <property type="entry name" value="TPR_rpt"/>
</dbReference>
<dbReference type="KEGG" id="ftj:FTUN_3995"/>
<evidence type="ECO:0000313" key="2">
    <source>
        <dbReference type="EMBL" id="QJW96438.1"/>
    </source>
</evidence>
<dbReference type="SMART" id="SM00028">
    <property type="entry name" value="TPR"/>
    <property type="match status" value="3"/>
</dbReference>
<dbReference type="Gene3D" id="1.25.40.10">
    <property type="entry name" value="Tetratricopeptide repeat domain"/>
    <property type="match status" value="1"/>
</dbReference>
<organism evidence="2 3">
    <name type="scientific">Frigoriglobus tundricola</name>
    <dbReference type="NCBI Taxonomy" id="2774151"/>
    <lineage>
        <taxon>Bacteria</taxon>
        <taxon>Pseudomonadati</taxon>
        <taxon>Planctomycetota</taxon>
        <taxon>Planctomycetia</taxon>
        <taxon>Gemmatales</taxon>
        <taxon>Gemmataceae</taxon>
        <taxon>Frigoriglobus</taxon>
    </lineage>
</organism>
<protein>
    <recommendedName>
        <fullName evidence="4">MalT-like TPR region domain-containing protein</fullName>
    </recommendedName>
</protein>
<name>A0A6M5YR54_9BACT</name>